<dbReference type="AlphaFoldDB" id="A0A1C7FG98"/>
<sequence length="154" mass="16924">MISRGLLAVKKTFVAGLISLSAFAASPSVFANTLFYCQTQSGKQVEVQDFGSIIHYRFGEKLVEAELQLTVSRDLASTYQWIGAGSNEYYSVSIPNPSAQNAIVYRVFTSRERKPDGKMESGIDVLSQGKIMATILCQNESVYEQLIGVDLPVE</sequence>
<dbReference type="PATRIC" id="fig|45658.7.peg.3941"/>
<evidence type="ECO:0000313" key="3">
    <source>
        <dbReference type="Proteomes" id="UP000092528"/>
    </source>
</evidence>
<accession>A0A1C7FG98</accession>
<name>A0A1C7FG98_9VIBR</name>
<dbReference type="Proteomes" id="UP000092528">
    <property type="component" value="Chromosome 2"/>
</dbReference>
<feature type="signal peptide" evidence="1">
    <location>
        <begin position="1"/>
        <end position="24"/>
    </location>
</feature>
<dbReference type="STRING" id="45658.VSVS12_03271"/>
<organism evidence="2 3">
    <name type="scientific">Vibrio scophthalmi</name>
    <dbReference type="NCBI Taxonomy" id="45658"/>
    <lineage>
        <taxon>Bacteria</taxon>
        <taxon>Pseudomonadati</taxon>
        <taxon>Pseudomonadota</taxon>
        <taxon>Gammaproteobacteria</taxon>
        <taxon>Vibrionales</taxon>
        <taxon>Vibrionaceae</taxon>
        <taxon>Vibrio</taxon>
    </lineage>
</organism>
<proteinExistence type="predicted"/>
<dbReference type="EMBL" id="CP016415">
    <property type="protein sequence ID" value="ANU39010.1"/>
    <property type="molecule type" value="Genomic_DNA"/>
</dbReference>
<keyword evidence="1" id="KW-0732">Signal</keyword>
<keyword evidence="3" id="KW-1185">Reference proteome</keyword>
<protein>
    <submittedName>
        <fullName evidence="2">Uncharacterized protein</fullName>
    </submittedName>
</protein>
<evidence type="ECO:0000313" key="2">
    <source>
        <dbReference type="EMBL" id="ANU39010.1"/>
    </source>
</evidence>
<reference evidence="2 3" key="1">
    <citation type="submission" date="2016-07" db="EMBL/GenBank/DDBJ databases">
        <title>Genome sequencing of Vibrio scophthalmi strain VS-05, an isolated from Paralichthys olivaceus.</title>
        <authorList>
            <person name="Han H.-J."/>
        </authorList>
    </citation>
    <scope>NUCLEOTIDE SEQUENCE [LARGE SCALE GENOMIC DNA]</scope>
    <source>
        <strain evidence="2 3">VS-05</strain>
    </source>
</reference>
<evidence type="ECO:0000256" key="1">
    <source>
        <dbReference type="SAM" id="SignalP"/>
    </source>
</evidence>
<feature type="chain" id="PRO_5008885666" evidence="1">
    <location>
        <begin position="25"/>
        <end position="154"/>
    </location>
</feature>
<gene>
    <name evidence="2" type="ORF">VSVS05_03974</name>
</gene>